<dbReference type="InterPro" id="IPR012337">
    <property type="entry name" value="RNaseH-like_sf"/>
</dbReference>
<evidence type="ECO:0000313" key="6">
    <source>
        <dbReference type="Proteomes" id="UP000242664"/>
    </source>
</evidence>
<dbReference type="Pfam" id="PF00929">
    <property type="entry name" value="RNase_T"/>
    <property type="match status" value="1"/>
</dbReference>
<proteinExistence type="predicted"/>
<dbReference type="InterPro" id="IPR036397">
    <property type="entry name" value="RNaseH_sf"/>
</dbReference>
<reference evidence="6" key="1">
    <citation type="submission" date="2006-10" db="EMBL/GenBank/DDBJ databases">
        <authorList>
            <person name="Heidelberg J."/>
            <person name="Sebastian Y."/>
        </authorList>
    </citation>
    <scope>NUCLEOTIDE SEQUENCE [LARGE SCALE GENOMIC DNA]</scope>
    <source>
        <strain evidence="6">EX25</strain>
    </source>
</reference>
<gene>
    <name evidence="5" type="ORF">VEx25_B0082</name>
</gene>
<keyword evidence="6" id="KW-1185">Reference proteome</keyword>
<keyword evidence="1" id="KW-0540">Nuclease</keyword>
<dbReference type="CDD" id="cd06127">
    <property type="entry name" value="DEDDh"/>
    <property type="match status" value="1"/>
</dbReference>
<feature type="domain" description="Exonuclease" evidence="4">
    <location>
        <begin position="29"/>
        <end position="212"/>
    </location>
</feature>
<sequence>MPLTLSRLALAVALTTSQGVAMKKLPTENAIIIDTETTGLGADAEIVEFTAICANSGEVIVDELVKPTCSIPADATAIHGITNEDVKDAPDFHLMFSNRFLPLLNGRPIIIYNSDFDTRLIIQSLDKHCNAAYVQSVHDLFFKFCVPQCAMLWYAEFYGVWNEYHEDYKWQSLTNACAQQHVDVSDLIAHRALADCEMTRRLIHAVNSKIEYQNNQKCDRVTDCKA</sequence>
<dbReference type="PANTHER" id="PTHR30231:SF4">
    <property type="entry name" value="PROTEIN NEN2"/>
    <property type="match status" value="1"/>
</dbReference>
<keyword evidence="3" id="KW-0269">Exonuclease</keyword>
<protein>
    <submittedName>
        <fullName evidence="5">DNA polymerase III, alpha subunit</fullName>
    </submittedName>
</protein>
<name>A0ABM9WTP3_VIBAE</name>
<evidence type="ECO:0000256" key="1">
    <source>
        <dbReference type="ARBA" id="ARBA00022722"/>
    </source>
</evidence>
<dbReference type="PANTHER" id="PTHR30231">
    <property type="entry name" value="DNA POLYMERASE III SUBUNIT EPSILON"/>
    <property type="match status" value="1"/>
</dbReference>
<dbReference type="InterPro" id="IPR013520">
    <property type="entry name" value="Ribonucl_H"/>
</dbReference>
<evidence type="ECO:0000313" key="5">
    <source>
        <dbReference type="EMBL" id="EDN56786.1"/>
    </source>
</evidence>
<keyword evidence="2" id="KW-0378">Hydrolase</keyword>
<dbReference type="Gene3D" id="3.30.420.10">
    <property type="entry name" value="Ribonuclease H-like superfamily/Ribonuclease H"/>
    <property type="match status" value="1"/>
</dbReference>
<accession>A0ABM9WTP3</accession>
<dbReference type="EMBL" id="DS267827">
    <property type="protein sequence ID" value="EDN56786.1"/>
    <property type="molecule type" value="Genomic_DNA"/>
</dbReference>
<dbReference type="Proteomes" id="UP000242664">
    <property type="component" value="Unassembled WGS sequence"/>
</dbReference>
<dbReference type="SUPFAM" id="SSF53098">
    <property type="entry name" value="Ribonuclease H-like"/>
    <property type="match status" value="1"/>
</dbReference>
<evidence type="ECO:0000256" key="2">
    <source>
        <dbReference type="ARBA" id="ARBA00022801"/>
    </source>
</evidence>
<organism evidence="5 6">
    <name type="scientific">Vibrio antiquarius (strain Ex25)</name>
    <dbReference type="NCBI Taxonomy" id="150340"/>
    <lineage>
        <taxon>Bacteria</taxon>
        <taxon>Pseudomonadati</taxon>
        <taxon>Pseudomonadota</taxon>
        <taxon>Gammaproteobacteria</taxon>
        <taxon>Vibrionales</taxon>
        <taxon>Vibrionaceae</taxon>
        <taxon>Vibrio</taxon>
        <taxon>Vibrio diabolicus subgroup</taxon>
    </lineage>
</organism>
<dbReference type="SMART" id="SM00479">
    <property type="entry name" value="EXOIII"/>
    <property type="match status" value="1"/>
</dbReference>
<evidence type="ECO:0000256" key="3">
    <source>
        <dbReference type="ARBA" id="ARBA00022839"/>
    </source>
</evidence>
<evidence type="ECO:0000259" key="4">
    <source>
        <dbReference type="SMART" id="SM00479"/>
    </source>
</evidence>